<evidence type="ECO:0000256" key="6">
    <source>
        <dbReference type="PROSITE-ProRule" id="PRU00169"/>
    </source>
</evidence>
<dbReference type="SUPFAM" id="SSF55781">
    <property type="entry name" value="GAF domain-like"/>
    <property type="match status" value="2"/>
</dbReference>
<evidence type="ECO:0000259" key="7">
    <source>
        <dbReference type="PROSITE" id="PS50109"/>
    </source>
</evidence>
<dbReference type="SUPFAM" id="SSF52172">
    <property type="entry name" value="CheY-like"/>
    <property type="match status" value="1"/>
</dbReference>
<dbReference type="Gene3D" id="3.30.450.20">
    <property type="entry name" value="PAS domain"/>
    <property type="match status" value="2"/>
</dbReference>
<dbReference type="InterPro" id="IPR036890">
    <property type="entry name" value="HATPase_C_sf"/>
</dbReference>
<sequence>MSRSQPRSGGAPGAPGDMTALVRAFPWDGTPLGDRRDWPAHRTGVVDALLLSPAPMASFWGGDGIAIFNDAFAALLPCPPADRLGRPAGESWPEVADLVGAVQAGRAAAARSAGFSAAAVSDASGAAAGVVVTLASEDVGARPESGFDTALRGASWSAAPDGTFDGPSPRWFGLTGLPEAEGGGDGWHRVVHPEDLERTVETWAGAIASGHPYDVEHRIRTGDGSYRWMRSRAERMRDGSGAPSRWHGRTEPLDWRRAVENRQALLLGLADTFRSASDRRDVIAHAVAALGRDIGAARVIYAEIDLAHHDATVEAEWSRVDGLAATPPGRGVALDRLALGRRADLEGGMTVVASDGAGSAGLAVPLVRDGRLRALFHVAAAPPRRWLPEEVALVEDVATRSWDALERIAAAAILRRNQARQSFLLVLGDRLREAVDAAEITETTAEALGRQLHAARAGYGEVSGDDALAFDTGWAQPGTAPLVGTLPFAALGASSVEDLRRGLTAVFETDVEALTRGLATVVAVPLIRDGRLRGVLTAGRAEAHPWSAEEIALVGEVASRMWEALERARAEAALLDLNATLETRVVQRTAELASSEARFRILFENAPASILLIRVGRDGRAVFEAANAAAEAFLGRDGGEIVGRDVAAVTGPDDPLNERALACAASGEPVQYEVTIEVGGETRTAESVLAPLAIDGGEGQMLIGISRDITAQRSVEEQLRQAQKMEAIGQLTGGIAHDFNNLLTGIIGSLALMQKRLAQGRTDTLERYAGLALASANRAAALTHRLLAFSRRQPLEAKAVDANALVRAMEELLRRTLGESVVLQSVETPDLWPTLCDPHQLENALLNLAINARDAMPDGGRLTIETANATLDDAYVAREPGVAPGPYVVVSVSDTGTGMPPEVVARAFDPFFTTKPIGQGTGLGLSMIYGFVKQSDGHIKIYSEPGQGTSIKLFLPRFRGVDEPAATDPVEGVPRAEAGETVLLVEDDATVRDLVLDVLGDLGYAALQAPDGPSGLEVVRSGARIDLLVTDVGLPGMNGRQFAAEARATRPDLKVLFITGYAENAAFGSGHLDPDMQMMTKPFAVDALAKRIRAMIGRTEG</sequence>
<dbReference type="GO" id="GO:0000155">
    <property type="term" value="F:phosphorelay sensor kinase activity"/>
    <property type="evidence" value="ECO:0007669"/>
    <property type="project" value="InterPro"/>
</dbReference>
<dbReference type="Gene3D" id="3.30.450.40">
    <property type="match status" value="2"/>
</dbReference>
<dbReference type="NCBIfam" id="TIGR00229">
    <property type="entry name" value="sensory_box"/>
    <property type="match status" value="2"/>
</dbReference>
<dbReference type="InterPro" id="IPR000014">
    <property type="entry name" value="PAS"/>
</dbReference>
<dbReference type="InterPro" id="IPR029016">
    <property type="entry name" value="GAF-like_dom_sf"/>
</dbReference>
<evidence type="ECO:0000313" key="11">
    <source>
        <dbReference type="EMBL" id="RYC30210.1"/>
    </source>
</evidence>
<dbReference type="Pfam" id="PF00072">
    <property type="entry name" value="Response_reg"/>
    <property type="match status" value="1"/>
</dbReference>
<gene>
    <name evidence="11" type="ORF">D3273_19750</name>
</gene>
<dbReference type="Pfam" id="PF08447">
    <property type="entry name" value="PAS_3"/>
    <property type="match status" value="1"/>
</dbReference>
<dbReference type="PROSITE" id="PS50109">
    <property type="entry name" value="HIS_KIN"/>
    <property type="match status" value="1"/>
</dbReference>
<evidence type="ECO:0000259" key="10">
    <source>
        <dbReference type="PROSITE" id="PS50113"/>
    </source>
</evidence>
<dbReference type="SMART" id="SM00065">
    <property type="entry name" value="GAF"/>
    <property type="match status" value="1"/>
</dbReference>
<evidence type="ECO:0000256" key="3">
    <source>
        <dbReference type="ARBA" id="ARBA00022553"/>
    </source>
</evidence>
<keyword evidence="3 6" id="KW-0597">Phosphoprotein</keyword>
<organism evidence="11 12">
    <name type="scientific">Lichenibacterium minor</name>
    <dbReference type="NCBI Taxonomy" id="2316528"/>
    <lineage>
        <taxon>Bacteria</taxon>
        <taxon>Pseudomonadati</taxon>
        <taxon>Pseudomonadota</taxon>
        <taxon>Alphaproteobacteria</taxon>
        <taxon>Hyphomicrobiales</taxon>
        <taxon>Lichenihabitantaceae</taxon>
        <taxon>Lichenibacterium</taxon>
    </lineage>
</organism>
<evidence type="ECO:0000259" key="8">
    <source>
        <dbReference type="PROSITE" id="PS50110"/>
    </source>
</evidence>
<evidence type="ECO:0000256" key="2">
    <source>
        <dbReference type="ARBA" id="ARBA00012438"/>
    </source>
</evidence>
<dbReference type="PROSITE" id="PS50113">
    <property type="entry name" value="PAC"/>
    <property type="match status" value="1"/>
</dbReference>
<dbReference type="EMBL" id="QYBB01000029">
    <property type="protein sequence ID" value="RYC30210.1"/>
    <property type="molecule type" value="Genomic_DNA"/>
</dbReference>
<dbReference type="InterPro" id="IPR001610">
    <property type="entry name" value="PAC"/>
</dbReference>
<dbReference type="InterPro" id="IPR003594">
    <property type="entry name" value="HATPase_dom"/>
</dbReference>
<dbReference type="SMART" id="SM00091">
    <property type="entry name" value="PAS"/>
    <property type="match status" value="2"/>
</dbReference>
<dbReference type="InterPro" id="IPR003018">
    <property type="entry name" value="GAF"/>
</dbReference>
<dbReference type="CDD" id="cd00082">
    <property type="entry name" value="HisKA"/>
    <property type="match status" value="1"/>
</dbReference>
<dbReference type="InterPro" id="IPR013656">
    <property type="entry name" value="PAS_4"/>
</dbReference>
<dbReference type="EC" id="2.7.13.3" evidence="2"/>
<protein>
    <recommendedName>
        <fullName evidence="2">histidine kinase</fullName>
        <ecNumber evidence="2">2.7.13.3</ecNumber>
    </recommendedName>
</protein>
<dbReference type="SMART" id="SM00388">
    <property type="entry name" value="HisKA"/>
    <property type="match status" value="1"/>
</dbReference>
<dbReference type="InterPro" id="IPR005467">
    <property type="entry name" value="His_kinase_dom"/>
</dbReference>
<evidence type="ECO:0000256" key="1">
    <source>
        <dbReference type="ARBA" id="ARBA00000085"/>
    </source>
</evidence>
<reference evidence="11 12" key="1">
    <citation type="submission" date="2018-12" db="EMBL/GenBank/DDBJ databases">
        <authorList>
            <person name="Grouzdev D.S."/>
            <person name="Krutkina M.S."/>
        </authorList>
    </citation>
    <scope>NUCLEOTIDE SEQUENCE [LARGE SCALE GENOMIC DNA]</scope>
    <source>
        <strain evidence="11 12">RmlP026</strain>
    </source>
</reference>
<dbReference type="InterPro" id="IPR035965">
    <property type="entry name" value="PAS-like_dom_sf"/>
</dbReference>
<dbReference type="PROSITE" id="PS50112">
    <property type="entry name" value="PAS"/>
    <property type="match status" value="1"/>
</dbReference>
<keyword evidence="4" id="KW-0808">Transferase</keyword>
<dbReference type="SMART" id="SM00387">
    <property type="entry name" value="HATPase_c"/>
    <property type="match status" value="1"/>
</dbReference>
<dbReference type="Proteomes" id="UP000290759">
    <property type="component" value="Unassembled WGS sequence"/>
</dbReference>
<evidence type="ECO:0000259" key="9">
    <source>
        <dbReference type="PROSITE" id="PS50112"/>
    </source>
</evidence>
<comment type="caution">
    <text evidence="11">The sequence shown here is derived from an EMBL/GenBank/DDBJ whole genome shotgun (WGS) entry which is preliminary data.</text>
</comment>
<reference evidence="11 12" key="2">
    <citation type="submission" date="2019-02" db="EMBL/GenBank/DDBJ databases">
        <title>'Lichenibacterium ramalinii' gen. nov. sp. nov., 'Lichenibacterium minor' gen. nov. sp. nov.</title>
        <authorList>
            <person name="Pankratov T."/>
        </authorList>
    </citation>
    <scope>NUCLEOTIDE SEQUENCE [LARGE SCALE GENOMIC DNA]</scope>
    <source>
        <strain evidence="11 12">RmlP026</strain>
    </source>
</reference>
<dbReference type="PANTHER" id="PTHR43065:SF42">
    <property type="entry name" value="TWO-COMPONENT SENSOR PPRA"/>
    <property type="match status" value="1"/>
</dbReference>
<dbReference type="InterPro" id="IPR036097">
    <property type="entry name" value="HisK_dim/P_sf"/>
</dbReference>
<dbReference type="InterPro" id="IPR004358">
    <property type="entry name" value="Sig_transdc_His_kin-like_C"/>
</dbReference>
<feature type="domain" description="Response regulatory" evidence="8">
    <location>
        <begin position="981"/>
        <end position="1096"/>
    </location>
</feature>
<dbReference type="AlphaFoldDB" id="A0A4Q2U258"/>
<dbReference type="SUPFAM" id="SSF47384">
    <property type="entry name" value="Homodimeric domain of signal transducing histidine kinase"/>
    <property type="match status" value="1"/>
</dbReference>
<comment type="catalytic activity">
    <reaction evidence="1">
        <text>ATP + protein L-histidine = ADP + protein N-phospho-L-histidine.</text>
        <dbReference type="EC" id="2.7.13.3"/>
    </reaction>
</comment>
<evidence type="ECO:0000256" key="5">
    <source>
        <dbReference type="ARBA" id="ARBA00022777"/>
    </source>
</evidence>
<dbReference type="Pfam" id="PF02518">
    <property type="entry name" value="HATPase_c"/>
    <property type="match status" value="1"/>
</dbReference>
<keyword evidence="5" id="KW-0418">Kinase</keyword>
<dbReference type="SUPFAM" id="SSF55874">
    <property type="entry name" value="ATPase domain of HSP90 chaperone/DNA topoisomerase II/histidine kinase"/>
    <property type="match status" value="1"/>
</dbReference>
<dbReference type="Gene3D" id="3.30.565.10">
    <property type="entry name" value="Histidine kinase-like ATPase, C-terminal domain"/>
    <property type="match status" value="1"/>
</dbReference>
<evidence type="ECO:0000256" key="4">
    <source>
        <dbReference type="ARBA" id="ARBA00022679"/>
    </source>
</evidence>
<name>A0A4Q2U258_9HYPH</name>
<dbReference type="InterPro" id="IPR003661">
    <property type="entry name" value="HisK_dim/P_dom"/>
</dbReference>
<dbReference type="PANTHER" id="PTHR43065">
    <property type="entry name" value="SENSOR HISTIDINE KINASE"/>
    <property type="match status" value="1"/>
</dbReference>
<dbReference type="Pfam" id="PF08448">
    <property type="entry name" value="PAS_4"/>
    <property type="match status" value="1"/>
</dbReference>
<dbReference type="PRINTS" id="PR00344">
    <property type="entry name" value="BCTRLSENSOR"/>
</dbReference>
<feature type="modified residue" description="4-aspartylphosphate" evidence="6">
    <location>
        <position position="1031"/>
    </location>
</feature>
<feature type="domain" description="PAS" evidence="9">
    <location>
        <begin position="595"/>
        <end position="654"/>
    </location>
</feature>
<dbReference type="CDD" id="cd00130">
    <property type="entry name" value="PAS"/>
    <property type="match status" value="1"/>
</dbReference>
<dbReference type="OrthoDB" id="9796100at2"/>
<dbReference type="Pfam" id="PF00512">
    <property type="entry name" value="HisKA"/>
    <property type="match status" value="1"/>
</dbReference>
<dbReference type="SUPFAM" id="SSF55785">
    <property type="entry name" value="PYP-like sensor domain (PAS domain)"/>
    <property type="match status" value="2"/>
</dbReference>
<dbReference type="PROSITE" id="PS50110">
    <property type="entry name" value="RESPONSE_REGULATORY"/>
    <property type="match status" value="1"/>
</dbReference>
<dbReference type="SMART" id="SM00448">
    <property type="entry name" value="REC"/>
    <property type="match status" value="1"/>
</dbReference>
<dbReference type="Gene3D" id="1.10.287.130">
    <property type="match status" value="1"/>
</dbReference>
<dbReference type="InterPro" id="IPR001789">
    <property type="entry name" value="Sig_transdc_resp-reg_receiver"/>
</dbReference>
<feature type="domain" description="Histidine kinase" evidence="7">
    <location>
        <begin position="734"/>
        <end position="959"/>
    </location>
</feature>
<dbReference type="InterPro" id="IPR011006">
    <property type="entry name" value="CheY-like_superfamily"/>
</dbReference>
<keyword evidence="12" id="KW-1185">Reference proteome</keyword>
<dbReference type="Pfam" id="PF13185">
    <property type="entry name" value="GAF_2"/>
    <property type="match status" value="1"/>
</dbReference>
<accession>A0A4Q2U258</accession>
<feature type="domain" description="PAC" evidence="10">
    <location>
        <begin position="668"/>
        <end position="721"/>
    </location>
</feature>
<dbReference type="CDD" id="cd18161">
    <property type="entry name" value="REC_hyHK_blue-like"/>
    <property type="match status" value="1"/>
</dbReference>
<dbReference type="InterPro" id="IPR000700">
    <property type="entry name" value="PAS-assoc_C"/>
</dbReference>
<proteinExistence type="predicted"/>
<evidence type="ECO:0000313" key="12">
    <source>
        <dbReference type="Proteomes" id="UP000290759"/>
    </source>
</evidence>
<dbReference type="Gene3D" id="3.40.50.2300">
    <property type="match status" value="1"/>
</dbReference>
<dbReference type="CDD" id="cd16919">
    <property type="entry name" value="HATPase_CckA-like"/>
    <property type="match status" value="1"/>
</dbReference>
<dbReference type="InterPro" id="IPR013655">
    <property type="entry name" value="PAS_fold_3"/>
</dbReference>
<dbReference type="SMART" id="SM00086">
    <property type="entry name" value="PAC"/>
    <property type="match status" value="2"/>
</dbReference>